<dbReference type="InterPro" id="IPR019358">
    <property type="entry name" value="NEMP_fam"/>
</dbReference>
<dbReference type="EMBL" id="LXQA010088540">
    <property type="protein sequence ID" value="MCI13527.1"/>
    <property type="molecule type" value="Genomic_DNA"/>
</dbReference>
<comment type="caution">
    <text evidence="9">The sequence shown here is derived from an EMBL/GenBank/DDBJ whole genome shotgun (WGS) entry which is preliminary data.</text>
</comment>
<organism evidence="9 10">
    <name type="scientific">Trifolium medium</name>
    <dbReference type="NCBI Taxonomy" id="97028"/>
    <lineage>
        <taxon>Eukaryota</taxon>
        <taxon>Viridiplantae</taxon>
        <taxon>Streptophyta</taxon>
        <taxon>Embryophyta</taxon>
        <taxon>Tracheophyta</taxon>
        <taxon>Spermatophyta</taxon>
        <taxon>Magnoliopsida</taxon>
        <taxon>eudicotyledons</taxon>
        <taxon>Gunneridae</taxon>
        <taxon>Pentapetalae</taxon>
        <taxon>rosids</taxon>
        <taxon>fabids</taxon>
        <taxon>Fabales</taxon>
        <taxon>Fabaceae</taxon>
        <taxon>Papilionoideae</taxon>
        <taxon>50 kb inversion clade</taxon>
        <taxon>NPAAA clade</taxon>
        <taxon>Hologalegina</taxon>
        <taxon>IRL clade</taxon>
        <taxon>Trifolieae</taxon>
        <taxon>Trifolium</taxon>
    </lineage>
</organism>
<dbReference type="Proteomes" id="UP000265520">
    <property type="component" value="Unassembled WGS sequence"/>
</dbReference>
<dbReference type="AlphaFoldDB" id="A0A392PPF4"/>
<keyword evidence="10" id="KW-1185">Reference proteome</keyword>
<name>A0A392PPF4_9FABA</name>
<evidence type="ECO:0000313" key="10">
    <source>
        <dbReference type="Proteomes" id="UP000265520"/>
    </source>
</evidence>
<evidence type="ECO:0000313" key="9">
    <source>
        <dbReference type="EMBL" id="MCI13527.1"/>
    </source>
</evidence>
<proteinExistence type="inferred from homology"/>
<feature type="transmembrane region" description="Helical" evidence="8">
    <location>
        <begin position="95"/>
        <end position="116"/>
    </location>
</feature>
<dbReference type="PANTHER" id="PTHR31587:SF3">
    <property type="entry name" value="EXPRESSED PROTEIN"/>
    <property type="match status" value="1"/>
</dbReference>
<accession>A0A392PPF4</accession>
<dbReference type="PANTHER" id="PTHR31587">
    <property type="entry name" value="TRANSMEMBRANE PROTEIN (DUF2215)"/>
    <property type="match status" value="1"/>
</dbReference>
<reference evidence="9 10" key="1">
    <citation type="journal article" date="2018" name="Front. Plant Sci.">
        <title>Red Clover (Trifolium pratense) and Zigzag Clover (T. medium) - A Picture of Genomic Similarities and Differences.</title>
        <authorList>
            <person name="Dluhosova J."/>
            <person name="Istvanek J."/>
            <person name="Nedelnik J."/>
            <person name="Repkova J."/>
        </authorList>
    </citation>
    <scope>NUCLEOTIDE SEQUENCE [LARGE SCALE GENOMIC DNA]</scope>
    <source>
        <strain evidence="10">cv. 10/8</strain>
        <tissue evidence="9">Leaf</tissue>
    </source>
</reference>
<comment type="similarity">
    <text evidence="2">Belongs to the NEMP family.</text>
</comment>
<feature type="transmembrane region" description="Helical" evidence="8">
    <location>
        <begin position="40"/>
        <end position="58"/>
    </location>
</feature>
<evidence type="ECO:0000256" key="5">
    <source>
        <dbReference type="ARBA" id="ARBA00022989"/>
    </source>
</evidence>
<dbReference type="Pfam" id="PF10225">
    <property type="entry name" value="NEMP"/>
    <property type="match status" value="1"/>
</dbReference>
<protein>
    <submittedName>
        <fullName evidence="9">Uncharacterized protein</fullName>
    </submittedName>
</protein>
<keyword evidence="3 8" id="KW-0812">Transmembrane</keyword>
<keyword evidence="6 8" id="KW-0472">Membrane</keyword>
<evidence type="ECO:0000256" key="7">
    <source>
        <dbReference type="ARBA" id="ARBA00023242"/>
    </source>
</evidence>
<evidence type="ECO:0000256" key="1">
    <source>
        <dbReference type="ARBA" id="ARBA00004575"/>
    </source>
</evidence>
<evidence type="ECO:0000256" key="2">
    <source>
        <dbReference type="ARBA" id="ARBA00005748"/>
    </source>
</evidence>
<keyword evidence="7" id="KW-0539">Nucleus</keyword>
<evidence type="ECO:0000256" key="3">
    <source>
        <dbReference type="ARBA" id="ARBA00022692"/>
    </source>
</evidence>
<sequence>QKGMWDAVMSPYETRYVDVKIDGEISGSVTVALEEGFQQWRLISLAVGLLLLLVAPIVSSWVPFYYSSSMAIGIFLVIIIVLFQGMKLLPTGRKNIFYLTIYGSVLGAGSFLLHQFSMIVNSILQSFGMSEEMHNPVSIPVYLSFR</sequence>
<feature type="transmembrane region" description="Helical" evidence="8">
    <location>
        <begin position="64"/>
        <end position="83"/>
    </location>
</feature>
<evidence type="ECO:0000256" key="8">
    <source>
        <dbReference type="SAM" id="Phobius"/>
    </source>
</evidence>
<keyword evidence="4" id="KW-0732">Signal</keyword>
<feature type="non-terminal residue" evidence="9">
    <location>
        <position position="1"/>
    </location>
</feature>
<keyword evidence="5 8" id="KW-1133">Transmembrane helix</keyword>
<evidence type="ECO:0000256" key="4">
    <source>
        <dbReference type="ARBA" id="ARBA00022729"/>
    </source>
</evidence>
<dbReference type="GO" id="GO:0005637">
    <property type="term" value="C:nuclear inner membrane"/>
    <property type="evidence" value="ECO:0007669"/>
    <property type="project" value="UniProtKB-SubCell"/>
</dbReference>
<comment type="subcellular location">
    <subcellularLocation>
        <location evidence="1">Nucleus inner membrane</location>
        <topology evidence="1">Multi-pass membrane protein</topology>
        <orientation evidence="1">Nucleoplasmic side</orientation>
    </subcellularLocation>
</comment>
<evidence type="ECO:0000256" key="6">
    <source>
        <dbReference type="ARBA" id="ARBA00023136"/>
    </source>
</evidence>